<feature type="compositionally biased region" description="Basic and acidic residues" evidence="1">
    <location>
        <begin position="112"/>
        <end position="122"/>
    </location>
</feature>
<reference evidence="2" key="1">
    <citation type="journal article" date="2023" name="G3 (Bethesda)">
        <title>A reference genome for the long-term kleptoplast-retaining sea slug Elysia crispata morphotype clarki.</title>
        <authorList>
            <person name="Eastman K.E."/>
            <person name="Pendleton A.L."/>
            <person name="Shaikh M.A."/>
            <person name="Suttiyut T."/>
            <person name="Ogas R."/>
            <person name="Tomko P."/>
            <person name="Gavelis G."/>
            <person name="Widhalm J.R."/>
            <person name="Wisecaver J.H."/>
        </authorList>
    </citation>
    <scope>NUCLEOTIDE SEQUENCE</scope>
    <source>
        <strain evidence="2">ECLA1</strain>
    </source>
</reference>
<proteinExistence type="predicted"/>
<evidence type="ECO:0000313" key="3">
    <source>
        <dbReference type="Proteomes" id="UP001283361"/>
    </source>
</evidence>
<comment type="caution">
    <text evidence="2">The sequence shown here is derived from an EMBL/GenBank/DDBJ whole genome shotgun (WGS) entry which is preliminary data.</text>
</comment>
<evidence type="ECO:0000313" key="2">
    <source>
        <dbReference type="EMBL" id="KAK3753223.1"/>
    </source>
</evidence>
<dbReference type="EMBL" id="JAWDGP010005718">
    <property type="protein sequence ID" value="KAK3753223.1"/>
    <property type="molecule type" value="Genomic_DNA"/>
</dbReference>
<organism evidence="2 3">
    <name type="scientific">Elysia crispata</name>
    <name type="common">lettuce slug</name>
    <dbReference type="NCBI Taxonomy" id="231223"/>
    <lineage>
        <taxon>Eukaryota</taxon>
        <taxon>Metazoa</taxon>
        <taxon>Spiralia</taxon>
        <taxon>Lophotrochozoa</taxon>
        <taxon>Mollusca</taxon>
        <taxon>Gastropoda</taxon>
        <taxon>Heterobranchia</taxon>
        <taxon>Euthyneura</taxon>
        <taxon>Panpulmonata</taxon>
        <taxon>Sacoglossa</taxon>
        <taxon>Placobranchoidea</taxon>
        <taxon>Plakobranchidae</taxon>
        <taxon>Elysia</taxon>
    </lineage>
</organism>
<gene>
    <name evidence="2" type="ORF">RRG08_024496</name>
</gene>
<feature type="region of interest" description="Disordered" evidence="1">
    <location>
        <begin position="1"/>
        <end position="32"/>
    </location>
</feature>
<feature type="compositionally biased region" description="Basic and acidic residues" evidence="1">
    <location>
        <begin position="80"/>
        <end position="104"/>
    </location>
</feature>
<feature type="region of interest" description="Disordered" evidence="1">
    <location>
        <begin position="154"/>
        <end position="182"/>
    </location>
</feature>
<protein>
    <submittedName>
        <fullName evidence="2">Uncharacterized protein</fullName>
    </submittedName>
</protein>
<accession>A0AAE0YQY3</accession>
<keyword evidence="3" id="KW-1185">Reference proteome</keyword>
<feature type="region of interest" description="Disordered" evidence="1">
    <location>
        <begin position="76"/>
        <end position="129"/>
    </location>
</feature>
<sequence length="192" mass="21498">MPARRRQWDSRAHQPKQTTQRDMESGDQRKQLTARVTQHLPCVQTSGTRSCCSSCCYLQSRTGSCCVSASFRANQVASRGETEGGRGEWSDAGLRRRERQSESRRRARRMKRATESTKEKNKTSQIQQTVNKTKKLEISVQHPGILAHTVTQSVLNPTSPSQRQSERPVDLPPTPNKGPTLTGMHVLSVSAK</sequence>
<feature type="compositionally biased region" description="Basic and acidic residues" evidence="1">
    <location>
        <begin position="19"/>
        <end position="30"/>
    </location>
</feature>
<feature type="compositionally biased region" description="Polar residues" evidence="1">
    <location>
        <begin position="154"/>
        <end position="163"/>
    </location>
</feature>
<dbReference type="AlphaFoldDB" id="A0AAE0YQY3"/>
<name>A0AAE0YQY3_9GAST</name>
<evidence type="ECO:0000256" key="1">
    <source>
        <dbReference type="SAM" id="MobiDB-lite"/>
    </source>
</evidence>
<dbReference type="Proteomes" id="UP001283361">
    <property type="component" value="Unassembled WGS sequence"/>
</dbReference>
<feature type="compositionally biased region" description="Basic and acidic residues" evidence="1">
    <location>
        <begin position="1"/>
        <end position="12"/>
    </location>
</feature>